<dbReference type="STRING" id="1249552.PS2015_2922"/>
<accession>A0A0S2KGW2</accession>
<evidence type="ECO:0000313" key="4">
    <source>
        <dbReference type="Proteomes" id="UP000065641"/>
    </source>
</evidence>
<name>A0A0S2KGW2_9GAMM</name>
<feature type="signal peptide" evidence="1">
    <location>
        <begin position="1"/>
        <end position="23"/>
    </location>
</feature>
<dbReference type="PANTHER" id="PTHR30383:SF5">
    <property type="entry name" value="SGNH HYDROLASE-TYPE ESTERASE DOMAIN-CONTAINING PROTEIN"/>
    <property type="match status" value="1"/>
</dbReference>
<dbReference type="InterPro" id="IPR051532">
    <property type="entry name" value="Ester_Hydrolysis_Enzymes"/>
</dbReference>
<proteinExistence type="predicted"/>
<keyword evidence="4" id="KW-1185">Reference proteome</keyword>
<dbReference type="SUPFAM" id="SSF52266">
    <property type="entry name" value="SGNH hydrolase"/>
    <property type="match status" value="1"/>
</dbReference>
<dbReference type="InterPro" id="IPR013830">
    <property type="entry name" value="SGNH_hydro"/>
</dbReference>
<dbReference type="RefSeq" id="WP_058022929.1">
    <property type="nucleotide sequence ID" value="NZ_CP013189.1"/>
</dbReference>
<dbReference type="InterPro" id="IPR036514">
    <property type="entry name" value="SGNH_hydro_sf"/>
</dbReference>
<protein>
    <submittedName>
        <fullName evidence="3">G-D-S-L family lipolytic protein</fullName>
    </submittedName>
</protein>
<dbReference type="EMBL" id="CP013189">
    <property type="protein sequence ID" value="ALO47549.1"/>
    <property type="molecule type" value="Genomic_DNA"/>
</dbReference>
<keyword evidence="1" id="KW-0732">Signal</keyword>
<dbReference type="Proteomes" id="UP000065641">
    <property type="component" value="Chromosome"/>
</dbReference>
<evidence type="ECO:0000259" key="2">
    <source>
        <dbReference type="Pfam" id="PF13472"/>
    </source>
</evidence>
<dbReference type="OrthoDB" id="5624617at2"/>
<feature type="chain" id="PRO_5006601683" evidence="1">
    <location>
        <begin position="24"/>
        <end position="232"/>
    </location>
</feature>
<dbReference type="AlphaFoldDB" id="A0A0S2KGW2"/>
<dbReference type="Pfam" id="PF13472">
    <property type="entry name" value="Lipase_GDSL_2"/>
    <property type="match status" value="1"/>
</dbReference>
<dbReference type="KEGG" id="pspi:PS2015_2922"/>
<gene>
    <name evidence="3" type="ORF">PS2015_2922</name>
</gene>
<feature type="domain" description="SGNH hydrolase-type esterase" evidence="2">
    <location>
        <begin position="70"/>
        <end position="215"/>
    </location>
</feature>
<reference evidence="3 4" key="1">
    <citation type="submission" date="2015-11" db="EMBL/GenBank/DDBJ databases">
        <authorList>
            <person name="Zhang Y."/>
            <person name="Guo Z."/>
        </authorList>
    </citation>
    <scope>NUCLEOTIDE SEQUENCE [LARGE SCALE GENOMIC DNA]</scope>
    <source>
        <strain evidence="3 4">KCTC 32221</strain>
    </source>
</reference>
<dbReference type="PANTHER" id="PTHR30383">
    <property type="entry name" value="THIOESTERASE 1/PROTEASE 1/LYSOPHOSPHOLIPASE L1"/>
    <property type="match status" value="1"/>
</dbReference>
<evidence type="ECO:0000256" key="1">
    <source>
        <dbReference type="SAM" id="SignalP"/>
    </source>
</evidence>
<sequence precursor="true">MRQLTALLSSLSLTLFIALPITAQDLPDPTRFEAAIERFEEADRNNPPPKGAIVLTGSSSIMFWNEDAPADLAPLTVIPRGFGGSVMNDLLHYLDRIVLKYEPRAVLIYEGDNDTGRNFIPNDTIMTHVRQGIERIHARLPQARIYLLTVKPSVARVAHWQVASELNQRYRALAASDPRIHLIDVATPFLDANGKVMTDIFVADDLHLNEKGYDIWASSIREVLMAHEAQYE</sequence>
<evidence type="ECO:0000313" key="3">
    <source>
        <dbReference type="EMBL" id="ALO47549.1"/>
    </source>
</evidence>
<dbReference type="Gene3D" id="3.40.50.1110">
    <property type="entry name" value="SGNH hydrolase"/>
    <property type="match status" value="1"/>
</dbReference>
<organism evidence="3 4">
    <name type="scientific">Pseudohongiella spirulinae</name>
    <dbReference type="NCBI Taxonomy" id="1249552"/>
    <lineage>
        <taxon>Bacteria</taxon>
        <taxon>Pseudomonadati</taxon>
        <taxon>Pseudomonadota</taxon>
        <taxon>Gammaproteobacteria</taxon>
        <taxon>Pseudomonadales</taxon>
        <taxon>Pseudohongiellaceae</taxon>
        <taxon>Pseudohongiella</taxon>
    </lineage>
</organism>
<dbReference type="GO" id="GO:0004622">
    <property type="term" value="F:phosphatidylcholine lysophospholipase activity"/>
    <property type="evidence" value="ECO:0007669"/>
    <property type="project" value="TreeGrafter"/>
</dbReference>